<feature type="transmembrane region" description="Helical" evidence="1">
    <location>
        <begin position="128"/>
        <end position="149"/>
    </location>
</feature>
<comment type="caution">
    <text evidence="2">The sequence shown here is derived from an EMBL/GenBank/DDBJ whole genome shotgun (WGS) entry which is preliminary data.</text>
</comment>
<keyword evidence="1" id="KW-0472">Membrane</keyword>
<proteinExistence type="predicted"/>
<dbReference type="Proteomes" id="UP001295684">
    <property type="component" value="Unassembled WGS sequence"/>
</dbReference>
<feature type="transmembrane region" description="Helical" evidence="1">
    <location>
        <begin position="169"/>
        <end position="193"/>
    </location>
</feature>
<evidence type="ECO:0000313" key="3">
    <source>
        <dbReference type="Proteomes" id="UP001295684"/>
    </source>
</evidence>
<feature type="transmembrane region" description="Helical" evidence="1">
    <location>
        <begin position="25"/>
        <end position="46"/>
    </location>
</feature>
<protein>
    <submittedName>
        <fullName evidence="2">Uncharacterized protein</fullName>
    </submittedName>
</protein>
<organism evidence="2 3">
    <name type="scientific">Euplotes crassus</name>
    <dbReference type="NCBI Taxonomy" id="5936"/>
    <lineage>
        <taxon>Eukaryota</taxon>
        <taxon>Sar</taxon>
        <taxon>Alveolata</taxon>
        <taxon>Ciliophora</taxon>
        <taxon>Intramacronucleata</taxon>
        <taxon>Spirotrichea</taxon>
        <taxon>Hypotrichia</taxon>
        <taxon>Euplotida</taxon>
        <taxon>Euplotidae</taxon>
        <taxon>Moneuplotes</taxon>
    </lineage>
</organism>
<name>A0AAD2D2B5_EUPCR</name>
<dbReference type="AlphaFoldDB" id="A0AAD2D2B5"/>
<feature type="transmembrane region" description="Helical" evidence="1">
    <location>
        <begin position="66"/>
        <end position="86"/>
    </location>
</feature>
<accession>A0AAD2D2B5</accession>
<keyword evidence="3" id="KW-1185">Reference proteome</keyword>
<keyword evidence="1" id="KW-0812">Transmembrane</keyword>
<keyword evidence="1" id="KW-1133">Transmembrane helix</keyword>
<gene>
    <name evidence="2" type="ORF">ECRASSUSDP1_LOCUS18793</name>
</gene>
<evidence type="ECO:0000313" key="2">
    <source>
        <dbReference type="EMBL" id="CAI2377407.1"/>
    </source>
</evidence>
<reference evidence="2" key="1">
    <citation type="submission" date="2023-07" db="EMBL/GenBank/DDBJ databases">
        <authorList>
            <consortium name="AG Swart"/>
            <person name="Singh M."/>
            <person name="Singh A."/>
            <person name="Seah K."/>
            <person name="Emmerich C."/>
        </authorList>
    </citation>
    <scope>NUCLEOTIDE SEQUENCE</scope>
    <source>
        <strain evidence="2">DP1</strain>
    </source>
</reference>
<evidence type="ECO:0000256" key="1">
    <source>
        <dbReference type="SAM" id="Phobius"/>
    </source>
</evidence>
<dbReference type="EMBL" id="CAMPGE010019048">
    <property type="protein sequence ID" value="CAI2377407.1"/>
    <property type="molecule type" value="Genomic_DNA"/>
</dbReference>
<sequence>MEFAFLAWLYDKRVMLGLPYLYKGVIKYCLLIPIWSNIVMLILSQFAGGSGNQCCERANNDGCDRLPYQILLLINVIVAITLMVSAQLKSLRKERKLLIEQKMNASTAREYFKTYDFYWTRILYTNSFLTICLIMTSLAFTIYGTIFISRYHNGRISPDCHDSTRVRLIYWHSWVYIISYSYVILLYTACVIFKTIVSIFRLKFPLFTKKCCRRGTDAEVERYINDFWTQHKR</sequence>